<dbReference type="RefSeq" id="WP_169418163.1">
    <property type="nucleotide sequence ID" value="NZ_JABBFX010000001.1"/>
</dbReference>
<gene>
    <name evidence="1" type="ORF">HHL11_09555</name>
</gene>
<accession>A0A848H096</accession>
<comment type="caution">
    <text evidence="1">The sequence shown here is derived from an EMBL/GenBank/DDBJ whole genome shotgun (WGS) entry which is preliminary data.</text>
</comment>
<sequence>MKTPRPDFPTGRAFWQRMASLEDECARKSLRSGSKQVEAIVDGLGTVVSLLYRTACCYWGCHGREHVFEYLAGRTCTSALGSYRLIGFGYYDESLALSRNISEIGNLMQLFFSDAAHIRKWIDSSEKERRHDYSPAAVRKTIEALDGVVPTDKDHYAWLCEVGTHVNPSTLPGAHNDERRPILGSIFQTQGHETSVRALAWAVCTVAGPLAKLAILERQHANELLEQTLSLVELLPDEP</sequence>
<reference evidence="1 2" key="1">
    <citation type="submission" date="2020-04" db="EMBL/GenBank/DDBJ databases">
        <title>Ramlibacter sp. G-1-2-2 isolated from soil.</title>
        <authorList>
            <person name="Dahal R.H."/>
        </authorList>
    </citation>
    <scope>NUCLEOTIDE SEQUENCE [LARGE SCALE GENOMIC DNA]</scope>
    <source>
        <strain evidence="1 2">G-1-2-2</strain>
    </source>
</reference>
<dbReference type="Proteomes" id="UP000541185">
    <property type="component" value="Unassembled WGS sequence"/>
</dbReference>
<evidence type="ECO:0000313" key="1">
    <source>
        <dbReference type="EMBL" id="NML43994.1"/>
    </source>
</evidence>
<dbReference type="AlphaFoldDB" id="A0A848H096"/>
<dbReference type="EMBL" id="JABBFX010000001">
    <property type="protein sequence ID" value="NML43994.1"/>
    <property type="molecule type" value="Genomic_DNA"/>
</dbReference>
<protein>
    <submittedName>
        <fullName evidence="1">Uncharacterized protein</fullName>
    </submittedName>
</protein>
<name>A0A848H096_9BURK</name>
<proteinExistence type="predicted"/>
<organism evidence="1 2">
    <name type="scientific">Ramlibacter agri</name>
    <dbReference type="NCBI Taxonomy" id="2728837"/>
    <lineage>
        <taxon>Bacteria</taxon>
        <taxon>Pseudomonadati</taxon>
        <taxon>Pseudomonadota</taxon>
        <taxon>Betaproteobacteria</taxon>
        <taxon>Burkholderiales</taxon>
        <taxon>Comamonadaceae</taxon>
        <taxon>Ramlibacter</taxon>
    </lineage>
</organism>
<keyword evidence="2" id="KW-1185">Reference proteome</keyword>
<evidence type="ECO:0000313" key="2">
    <source>
        <dbReference type="Proteomes" id="UP000541185"/>
    </source>
</evidence>